<dbReference type="PANTHER" id="PTHR39490">
    <property type="entry name" value="ARRESTIN DOMAIN-CONTAINING PROTEIN D"/>
    <property type="match status" value="1"/>
</dbReference>
<evidence type="ECO:0000256" key="4">
    <source>
        <dbReference type="PROSITE-ProRule" id="PRU00091"/>
    </source>
</evidence>
<dbReference type="AlphaFoldDB" id="A0A835YKQ1"/>
<dbReference type="InterPro" id="IPR046349">
    <property type="entry name" value="C1-like_sf"/>
</dbReference>
<feature type="compositionally biased region" description="Low complexity" evidence="5">
    <location>
        <begin position="504"/>
        <end position="519"/>
    </location>
</feature>
<evidence type="ECO:0000313" key="8">
    <source>
        <dbReference type="EMBL" id="KAG5176895.1"/>
    </source>
</evidence>
<dbReference type="SUPFAM" id="SSF57903">
    <property type="entry name" value="FYVE/PHD zinc finger"/>
    <property type="match status" value="1"/>
</dbReference>
<keyword evidence="3" id="KW-0862">Zinc</keyword>
<evidence type="ECO:0000313" key="9">
    <source>
        <dbReference type="Proteomes" id="UP000664859"/>
    </source>
</evidence>
<feature type="region of interest" description="Disordered" evidence="5">
    <location>
        <begin position="469"/>
        <end position="536"/>
    </location>
</feature>
<dbReference type="Proteomes" id="UP000664859">
    <property type="component" value="Unassembled WGS sequence"/>
</dbReference>
<dbReference type="InterPro" id="IPR052113">
    <property type="entry name" value="FYVE-type_Zinc_Finger"/>
</dbReference>
<dbReference type="InterPro" id="IPR013083">
    <property type="entry name" value="Znf_RING/FYVE/PHD"/>
</dbReference>
<dbReference type="SUPFAM" id="SSF57889">
    <property type="entry name" value="Cysteine-rich domain"/>
    <property type="match status" value="1"/>
</dbReference>
<evidence type="ECO:0000256" key="1">
    <source>
        <dbReference type="ARBA" id="ARBA00022723"/>
    </source>
</evidence>
<evidence type="ECO:0008006" key="10">
    <source>
        <dbReference type="Google" id="ProtNLM"/>
    </source>
</evidence>
<keyword evidence="9" id="KW-1185">Reference proteome</keyword>
<evidence type="ECO:0000259" key="7">
    <source>
        <dbReference type="PROSITE" id="PS50178"/>
    </source>
</evidence>
<dbReference type="SMART" id="SM00064">
    <property type="entry name" value="FYVE"/>
    <property type="match status" value="1"/>
</dbReference>
<dbReference type="PROSITE" id="PS50178">
    <property type="entry name" value="ZF_FYVE"/>
    <property type="match status" value="1"/>
</dbReference>
<accession>A0A835YKQ1</accession>
<proteinExistence type="predicted"/>
<dbReference type="InterPro" id="IPR002219">
    <property type="entry name" value="PKC_DAG/PE"/>
</dbReference>
<dbReference type="InterPro" id="IPR017455">
    <property type="entry name" value="Znf_FYVE-rel"/>
</dbReference>
<dbReference type="EMBL" id="JAFCMP010000531">
    <property type="protein sequence ID" value="KAG5176895.1"/>
    <property type="molecule type" value="Genomic_DNA"/>
</dbReference>
<dbReference type="GO" id="GO:0008270">
    <property type="term" value="F:zinc ion binding"/>
    <property type="evidence" value="ECO:0007669"/>
    <property type="project" value="UniProtKB-KW"/>
</dbReference>
<comment type="caution">
    <text evidence="8">The sequence shown here is derived from an EMBL/GenBank/DDBJ whole genome shotgun (WGS) entry which is preliminary data.</text>
</comment>
<dbReference type="OrthoDB" id="204852at2759"/>
<dbReference type="Pfam" id="PF01363">
    <property type="entry name" value="FYVE"/>
    <property type="match status" value="1"/>
</dbReference>
<protein>
    <recommendedName>
        <fullName evidence="10">FYVE-type domain-containing protein</fullName>
    </recommendedName>
</protein>
<feature type="compositionally biased region" description="Gly residues" evidence="5">
    <location>
        <begin position="489"/>
        <end position="503"/>
    </location>
</feature>
<name>A0A835YKQ1_9STRA</name>
<reference evidence="8" key="1">
    <citation type="submission" date="2021-02" db="EMBL/GenBank/DDBJ databases">
        <title>First Annotated Genome of the Yellow-green Alga Tribonema minus.</title>
        <authorList>
            <person name="Mahan K.M."/>
        </authorList>
    </citation>
    <scope>NUCLEOTIDE SEQUENCE</scope>
    <source>
        <strain evidence="8">UTEX B ZZ1240</strain>
    </source>
</reference>
<gene>
    <name evidence="8" type="ORF">JKP88DRAFT_333800</name>
</gene>
<evidence type="ECO:0000256" key="2">
    <source>
        <dbReference type="ARBA" id="ARBA00022771"/>
    </source>
</evidence>
<dbReference type="Gene3D" id="3.30.60.20">
    <property type="match status" value="1"/>
</dbReference>
<feature type="domain" description="Phorbol-ester/DAG-type" evidence="6">
    <location>
        <begin position="245"/>
        <end position="298"/>
    </location>
</feature>
<feature type="domain" description="FYVE-type" evidence="7">
    <location>
        <begin position="361"/>
        <end position="433"/>
    </location>
</feature>
<dbReference type="PROSITE" id="PS50081">
    <property type="entry name" value="ZF_DAG_PE_2"/>
    <property type="match status" value="1"/>
</dbReference>
<dbReference type="InterPro" id="IPR000306">
    <property type="entry name" value="Znf_FYVE"/>
</dbReference>
<dbReference type="Gene3D" id="3.30.40.10">
    <property type="entry name" value="Zinc/RING finger domain, C3HC4 (zinc finger)"/>
    <property type="match status" value="1"/>
</dbReference>
<evidence type="ECO:0000259" key="6">
    <source>
        <dbReference type="PROSITE" id="PS50081"/>
    </source>
</evidence>
<evidence type="ECO:0000256" key="3">
    <source>
        <dbReference type="ARBA" id="ARBA00022833"/>
    </source>
</evidence>
<dbReference type="SMART" id="SM00109">
    <property type="entry name" value="C1"/>
    <property type="match status" value="1"/>
</dbReference>
<keyword evidence="2 4" id="KW-0863">Zinc-finger</keyword>
<organism evidence="8 9">
    <name type="scientific">Tribonema minus</name>
    <dbReference type="NCBI Taxonomy" id="303371"/>
    <lineage>
        <taxon>Eukaryota</taxon>
        <taxon>Sar</taxon>
        <taxon>Stramenopiles</taxon>
        <taxon>Ochrophyta</taxon>
        <taxon>PX clade</taxon>
        <taxon>Xanthophyceae</taxon>
        <taxon>Tribonematales</taxon>
        <taxon>Tribonemataceae</taxon>
        <taxon>Tribonema</taxon>
    </lineage>
</organism>
<sequence>MDLFGEVQGPQYGSSSKRSPLEDSQDDNLFLSAMAFPSSQHPSSPYGEGDEQNVFAGGDPLRDMGQNMGRSVNDPAPSEPGHIFDQQELMGSYVQPQASPLDASSAALEAQVLLTGNELLRRSDGFLEESGVFMDSNNIMQHQDLAADDGSGILGYQFQAQDTGGSFMQGSAQDMHAAGAASGYWGGAQLHTSQYVTGGEYVSGEYTRQTVPQAAVKQPPHSLQGSMHAADPRLSLSAYRPLSQVHQFQVHTFTKPTFCNSCGKLLMGFTNQGVCCTKCEMAVHAACQHALCTADHKCFHAAALKVTLTDGVPLGEQVPELSGASAALNPPLPLAHSRSEDPTHSDWHKHLLRSCEMRVPDRTALACMVCSAMFNIVRRRHHCRRCGACVCGACSAVKVSDKVMVQDFSGGPVRYVKETEPVRTCTRCTRVVDEALARALSKRVGGGRKHGPGAGGHYMGATGGGIRRGSSGFDPSTGLGYSPAFRAPAGGGVGGQGGSGGRGQVWAQVQRAQQQPAMASLKATGQASPVGERAVL</sequence>
<feature type="region of interest" description="Disordered" evidence="5">
    <location>
        <begin position="1"/>
        <end position="58"/>
    </location>
</feature>
<keyword evidence="1" id="KW-0479">Metal-binding</keyword>
<evidence type="ECO:0000256" key="5">
    <source>
        <dbReference type="SAM" id="MobiDB-lite"/>
    </source>
</evidence>
<dbReference type="Pfam" id="PF00130">
    <property type="entry name" value="C1_1"/>
    <property type="match status" value="1"/>
</dbReference>
<dbReference type="InterPro" id="IPR011011">
    <property type="entry name" value="Znf_FYVE_PHD"/>
</dbReference>
<dbReference type="PANTHER" id="PTHR39490:SF8">
    <property type="entry name" value="ZINC FINGER FYVE DOMAIN-CONTAINING PROTEIN 21"/>
    <property type="match status" value="1"/>
</dbReference>